<dbReference type="InterPro" id="IPR033490">
    <property type="entry name" value="LRP130"/>
</dbReference>
<dbReference type="OrthoDB" id="767661at2759"/>
<name>A0A8J4XKS2_CHIOP</name>
<evidence type="ECO:0000313" key="5">
    <source>
        <dbReference type="Proteomes" id="UP000770661"/>
    </source>
</evidence>
<feature type="chain" id="PRO_5035232150" evidence="2">
    <location>
        <begin position="18"/>
        <end position="884"/>
    </location>
</feature>
<evidence type="ECO:0000256" key="2">
    <source>
        <dbReference type="SAM" id="SignalP"/>
    </source>
</evidence>
<sequence>MLAGRLGLVLLMGHGHATAPGVASALPLLCAAFRNTSQGATRWHARVTHRPLTHVALYETTNQKKDSLLSSCHIGFSENTRLISDGNGTSANKSRVESNLSELRMKLERLGHLNLNDMSQVVKALEQCLEDLSDADCLRLLQFCCRMAEEEYRPCGSLIQRVWRLTTDRHSGKVNQEHLELYLHLCLIVQSTNISEREIIEKLESHRIEPNAQVFEKLMMALGQRGHLDGALQVLAMMKECRIAVREATFAALIRAYGVNHDWEGVQGVLDTMRSVHVSPSEATFGALAVVCGVMGQVSKIKQVVFQAGQEGVILSASQLEAVLLALIRNGHAGDHHENIDFMLRLIEESGMKPDLSRLALHLIHCGRVREAVHLLLSLPLLRTNNHLYSNGATYLREIVHARTDPHLVVEVCHRLQKEGINGFPLQVALEHALRERWEELAWVLLRAMKEAGLPLREHYFWPLLHLKAIDQQPAELLECVKAMIQLGEVPGFATLSDHVIPGMSLSQPCLALQMLQNVGLSATTAATPLLVVLVKNNMMEHAIKFVQETKAPFSVGDAIRTLASAWHSSPKSILALLALLLHRRQEQQSSKNTDDWGGQFLLSLAATRAGLAVHLIRPLFQELRRHRIGVSEHSADLLTSQFSQPLQEAVRDNLPLVLQAGQGQPPQDQNSSLPHPVIPHPSNMKEEELEGHIEELRSKGLNTRGSLRRLLLLRASKNDKAGVLQLMQSASEEGQRPSAGMLSSVLMAYVNNGNTEAALDMLFRLATEYPNFTVDSYKIVDLCTLLTQSGRAPEAMEILQDYIMKSNENIVPKQLRRNCRNLLMASAGTSKPEETEKLFDALLLGGFVRPDSLSLGPLVKSRLNRLGDASYPNDIDVLVLKVQ</sequence>
<evidence type="ECO:0000256" key="1">
    <source>
        <dbReference type="ARBA" id="ARBA00022737"/>
    </source>
</evidence>
<feature type="signal peptide" evidence="2">
    <location>
        <begin position="1"/>
        <end position="17"/>
    </location>
</feature>
<dbReference type="Proteomes" id="UP000770661">
    <property type="component" value="Unassembled WGS sequence"/>
</dbReference>
<accession>A0A8J4XKS2</accession>
<keyword evidence="1" id="KW-0677">Repeat</keyword>
<dbReference type="InterPro" id="IPR033443">
    <property type="entry name" value="PROP1-like_PPR_dom"/>
</dbReference>
<gene>
    <name evidence="4" type="primary">Lrpprc_0</name>
    <name evidence="4" type="ORF">GWK47_025182</name>
</gene>
<protein>
    <submittedName>
        <fullName evidence="4">Leucine-rich PPR motif-containing protein, mitochondrial</fullName>
    </submittedName>
</protein>
<dbReference type="InterPro" id="IPR011990">
    <property type="entry name" value="TPR-like_helical_dom_sf"/>
</dbReference>
<reference evidence="4" key="1">
    <citation type="submission" date="2020-07" db="EMBL/GenBank/DDBJ databases">
        <title>The High-quality genome of the commercially important snow crab, Chionoecetes opilio.</title>
        <authorList>
            <person name="Jeong J.-H."/>
            <person name="Ryu S."/>
        </authorList>
    </citation>
    <scope>NUCLEOTIDE SEQUENCE</scope>
    <source>
        <strain evidence="4">MADBK_172401_WGS</strain>
        <tissue evidence="4">Digestive gland</tissue>
    </source>
</reference>
<dbReference type="AlphaFoldDB" id="A0A8J4XKS2"/>
<keyword evidence="5" id="KW-1185">Reference proteome</keyword>
<dbReference type="PANTHER" id="PTHR46669">
    <property type="entry name" value="LEUCINE-RICH PPR MOTIF-CONTAINING PROTEIN, MITOCHONDRIAL"/>
    <property type="match status" value="1"/>
</dbReference>
<dbReference type="GO" id="GO:0070129">
    <property type="term" value="P:regulation of mitochondrial translation"/>
    <property type="evidence" value="ECO:0007669"/>
    <property type="project" value="TreeGrafter"/>
</dbReference>
<dbReference type="GO" id="GO:0005634">
    <property type="term" value="C:nucleus"/>
    <property type="evidence" value="ECO:0007669"/>
    <property type="project" value="TreeGrafter"/>
</dbReference>
<comment type="caution">
    <text evidence="4">The sequence shown here is derived from an EMBL/GenBank/DDBJ whole genome shotgun (WGS) entry which is preliminary data.</text>
</comment>
<feature type="domain" description="PROP1-like PPR" evidence="3">
    <location>
        <begin position="172"/>
        <end position="305"/>
    </location>
</feature>
<dbReference type="Pfam" id="PF17177">
    <property type="entry name" value="PPR_long"/>
    <property type="match status" value="1"/>
</dbReference>
<dbReference type="GO" id="GO:0003730">
    <property type="term" value="F:mRNA 3'-UTR binding"/>
    <property type="evidence" value="ECO:0007669"/>
    <property type="project" value="TreeGrafter"/>
</dbReference>
<evidence type="ECO:0000259" key="3">
    <source>
        <dbReference type="Pfam" id="PF17177"/>
    </source>
</evidence>
<organism evidence="4 5">
    <name type="scientific">Chionoecetes opilio</name>
    <name type="common">Atlantic snow crab</name>
    <name type="synonym">Cancer opilio</name>
    <dbReference type="NCBI Taxonomy" id="41210"/>
    <lineage>
        <taxon>Eukaryota</taxon>
        <taxon>Metazoa</taxon>
        <taxon>Ecdysozoa</taxon>
        <taxon>Arthropoda</taxon>
        <taxon>Crustacea</taxon>
        <taxon>Multicrustacea</taxon>
        <taxon>Malacostraca</taxon>
        <taxon>Eumalacostraca</taxon>
        <taxon>Eucarida</taxon>
        <taxon>Decapoda</taxon>
        <taxon>Pleocyemata</taxon>
        <taxon>Brachyura</taxon>
        <taxon>Eubrachyura</taxon>
        <taxon>Majoidea</taxon>
        <taxon>Majidae</taxon>
        <taxon>Chionoecetes</taxon>
    </lineage>
</organism>
<dbReference type="PANTHER" id="PTHR46669:SF2">
    <property type="entry name" value="EG:BACN32G11.3 PROTEIN"/>
    <property type="match status" value="1"/>
</dbReference>
<keyword evidence="2" id="KW-0732">Signal</keyword>
<proteinExistence type="predicted"/>
<dbReference type="EMBL" id="JACEEZ010025310">
    <property type="protein sequence ID" value="KAG0702083.1"/>
    <property type="molecule type" value="Genomic_DNA"/>
</dbReference>
<evidence type="ECO:0000313" key="4">
    <source>
        <dbReference type="EMBL" id="KAG0702083.1"/>
    </source>
</evidence>
<dbReference type="GO" id="GO:0005739">
    <property type="term" value="C:mitochondrion"/>
    <property type="evidence" value="ECO:0007669"/>
    <property type="project" value="TreeGrafter"/>
</dbReference>
<dbReference type="Gene3D" id="1.25.40.10">
    <property type="entry name" value="Tetratricopeptide repeat domain"/>
    <property type="match status" value="2"/>
</dbReference>